<dbReference type="EMBL" id="CP049869">
    <property type="protein sequence ID" value="QIK78267.1"/>
    <property type="molecule type" value="Genomic_DNA"/>
</dbReference>
<accession>A0A6G7YNG1</accession>
<reference evidence="1 2" key="1">
    <citation type="submission" date="2020-03" db="EMBL/GenBank/DDBJ databases">
        <title>Sphingomonas sp. nov., isolated from fish.</title>
        <authorList>
            <person name="Hyun D.-W."/>
            <person name="Bae J.-W."/>
        </authorList>
    </citation>
    <scope>NUCLEOTIDE SEQUENCE [LARGE SCALE GENOMIC DNA]</scope>
    <source>
        <strain evidence="1 2">HDW15B</strain>
    </source>
</reference>
<sequence>MSGPEIDRRVTLQWLAGAIAAGSVPLNGAYAAPPTTGGDWPSVTVPPVTAPGYGTDPTMLEPVVPWPKTLTAAQLDTAAALCDTILPAEGQWPAPSTIGIHHFVNEWVSAPYPDQQADRATLLAGFAWVEREARRQHGRGYAQLGEAQRGAILTAAAAADPKGKAFLDKMKFLTAGAYYTSEPGIEELGYIGNVPLEGDYPGPSAEALAHLDQVLASLNLKRKS</sequence>
<dbReference type="Pfam" id="PF13618">
    <property type="entry name" value="Gluconate_2-dh3"/>
    <property type="match status" value="1"/>
</dbReference>
<protein>
    <submittedName>
        <fullName evidence="1">Gluconate 2-dehydrogenase subunit 3 family protein</fullName>
    </submittedName>
</protein>
<evidence type="ECO:0000313" key="1">
    <source>
        <dbReference type="EMBL" id="QIK78267.1"/>
    </source>
</evidence>
<organism evidence="1 2">
    <name type="scientific">Sphingomonas piscis</name>
    <dbReference type="NCBI Taxonomy" id="2714943"/>
    <lineage>
        <taxon>Bacteria</taxon>
        <taxon>Pseudomonadati</taxon>
        <taxon>Pseudomonadota</taxon>
        <taxon>Alphaproteobacteria</taxon>
        <taxon>Sphingomonadales</taxon>
        <taxon>Sphingomonadaceae</taxon>
        <taxon>Sphingomonas</taxon>
    </lineage>
</organism>
<dbReference type="AlphaFoldDB" id="A0A6G7YNG1"/>
<dbReference type="Proteomes" id="UP000503222">
    <property type="component" value="Chromosome"/>
</dbReference>
<name>A0A6G7YNG1_9SPHN</name>
<evidence type="ECO:0000313" key="2">
    <source>
        <dbReference type="Proteomes" id="UP000503222"/>
    </source>
</evidence>
<dbReference type="RefSeq" id="WP_166410660.1">
    <property type="nucleotide sequence ID" value="NZ_CP049869.1"/>
</dbReference>
<dbReference type="InterPro" id="IPR027056">
    <property type="entry name" value="Gluconate_2DH_su3"/>
</dbReference>
<proteinExistence type="predicted"/>
<gene>
    <name evidence="1" type="ORF">G7077_04460</name>
</gene>
<keyword evidence="2" id="KW-1185">Reference proteome</keyword>
<dbReference type="KEGG" id="spii:G7077_04460"/>